<proteinExistence type="predicted"/>
<comment type="caution">
    <text evidence="2">The sequence shown here is derived from an EMBL/GenBank/DDBJ whole genome shotgun (WGS) entry which is preliminary data.</text>
</comment>
<feature type="coiled-coil region" evidence="1">
    <location>
        <begin position="9"/>
        <end position="57"/>
    </location>
</feature>
<evidence type="ECO:0000313" key="3">
    <source>
        <dbReference type="Proteomes" id="UP000295711"/>
    </source>
</evidence>
<keyword evidence="3" id="KW-1185">Reference proteome</keyword>
<dbReference type="Proteomes" id="UP000295711">
    <property type="component" value="Unassembled WGS sequence"/>
</dbReference>
<reference evidence="2 3" key="1">
    <citation type="submission" date="2019-03" db="EMBL/GenBank/DDBJ databases">
        <title>Genomic Encyclopedia of Type Strains, Phase IV (KMG-IV): sequencing the most valuable type-strain genomes for metagenomic binning, comparative biology and taxonomic classification.</title>
        <authorList>
            <person name="Goeker M."/>
        </authorList>
    </citation>
    <scope>NUCLEOTIDE SEQUENCE [LARGE SCALE GENOMIC DNA]</scope>
    <source>
        <strain evidence="2 3">DSM 28559</strain>
    </source>
</reference>
<name>A0A4R2LKC3_9FIRM</name>
<sequence>MLQMILTTVLDVQSDVKELQEEMKEVKADIRDMKVDIQDTKDDVRGLREEAVDLRSSIKSIETTLENEIAHGIKIIAEAHFDLHRKLHEALKITNEEELIALRVTNLEKEMREVKERIDKIA</sequence>
<gene>
    <name evidence="2" type="ORF">EV212_102323</name>
</gene>
<evidence type="ECO:0000256" key="1">
    <source>
        <dbReference type="SAM" id="Coils"/>
    </source>
</evidence>
<evidence type="ECO:0000313" key="2">
    <source>
        <dbReference type="EMBL" id="TCO86005.1"/>
    </source>
</evidence>
<organism evidence="2 3">
    <name type="scientific">Frisingicoccus caecimuris</name>
    <dbReference type="NCBI Taxonomy" id="1796636"/>
    <lineage>
        <taxon>Bacteria</taxon>
        <taxon>Bacillati</taxon>
        <taxon>Bacillota</taxon>
        <taxon>Clostridia</taxon>
        <taxon>Lachnospirales</taxon>
        <taxon>Lachnospiraceae</taxon>
        <taxon>Frisingicoccus</taxon>
    </lineage>
</organism>
<accession>A0A4R2LKC3</accession>
<protein>
    <submittedName>
        <fullName evidence="2">Uncharacterized protein</fullName>
    </submittedName>
</protein>
<dbReference type="EMBL" id="SLXA01000002">
    <property type="protein sequence ID" value="TCO86005.1"/>
    <property type="molecule type" value="Genomic_DNA"/>
</dbReference>
<keyword evidence="1" id="KW-0175">Coiled coil</keyword>
<dbReference type="AlphaFoldDB" id="A0A4R2LKC3"/>